<evidence type="ECO:0000313" key="2">
    <source>
        <dbReference type="Proteomes" id="UP001460270"/>
    </source>
</evidence>
<dbReference type="PANTHER" id="PTHR34488:SF1">
    <property type="entry name" value="SI:CH211-245H14.1-RELATED"/>
    <property type="match status" value="1"/>
</dbReference>
<dbReference type="EMBL" id="JBBPFD010000005">
    <property type="protein sequence ID" value="KAK7925090.1"/>
    <property type="molecule type" value="Genomic_DNA"/>
</dbReference>
<dbReference type="PANTHER" id="PTHR34488">
    <property type="entry name" value="SI:CH211-245H14.1-RELATED"/>
    <property type="match status" value="1"/>
</dbReference>
<keyword evidence="2" id="KW-1185">Reference proteome</keyword>
<evidence type="ECO:0000313" key="1">
    <source>
        <dbReference type="EMBL" id="KAK7925090.1"/>
    </source>
</evidence>
<protein>
    <submittedName>
        <fullName evidence="1">Uncharacterized protein</fullName>
    </submittedName>
</protein>
<reference evidence="2" key="1">
    <citation type="submission" date="2024-04" db="EMBL/GenBank/DDBJ databases">
        <title>Salinicola lusitanus LLJ914,a marine bacterium isolated from the Okinawa Trough.</title>
        <authorList>
            <person name="Li J."/>
        </authorList>
    </citation>
    <scope>NUCLEOTIDE SEQUENCE [LARGE SCALE GENOMIC DNA]</scope>
</reference>
<name>A0AAW0PGJ8_9GOBI</name>
<organism evidence="1 2">
    <name type="scientific">Mugilogobius chulae</name>
    <name type="common">yellowstripe goby</name>
    <dbReference type="NCBI Taxonomy" id="88201"/>
    <lineage>
        <taxon>Eukaryota</taxon>
        <taxon>Metazoa</taxon>
        <taxon>Chordata</taxon>
        <taxon>Craniata</taxon>
        <taxon>Vertebrata</taxon>
        <taxon>Euteleostomi</taxon>
        <taxon>Actinopterygii</taxon>
        <taxon>Neopterygii</taxon>
        <taxon>Teleostei</taxon>
        <taxon>Neoteleostei</taxon>
        <taxon>Acanthomorphata</taxon>
        <taxon>Gobiaria</taxon>
        <taxon>Gobiiformes</taxon>
        <taxon>Gobioidei</taxon>
        <taxon>Gobiidae</taxon>
        <taxon>Gobionellinae</taxon>
        <taxon>Mugilogobius</taxon>
    </lineage>
</organism>
<proteinExistence type="predicted"/>
<dbReference type="AlphaFoldDB" id="A0AAW0PGJ8"/>
<gene>
    <name evidence="1" type="ORF">WMY93_007400</name>
</gene>
<comment type="caution">
    <text evidence="1">The sequence shown here is derived from an EMBL/GenBank/DDBJ whole genome shotgun (WGS) entry which is preliminary data.</text>
</comment>
<sequence>MGGPILTEHWHYSTRVGSEEKTSRQNDQLFERLATFSDDAAFHDALKVMRKAPPEYYNAFTTICETFYHLRSEPKAVKQAQVKMFLLITGKIYQAHQQILDQLNTQRSRVMRTHDPQDCDVILLLCPVLSRVRADVESAFRKIPDGAQAKKVVLVVMHHTRKPDHVVKESKWKDEYPSIIQEVQVLFHETHNGLLQCQRNQQALENLCEELQRMRNNDDGEGESLMPREPYVFLQCDFK</sequence>
<accession>A0AAW0PGJ8</accession>
<dbReference type="Proteomes" id="UP001460270">
    <property type="component" value="Unassembled WGS sequence"/>
</dbReference>